<proteinExistence type="predicted"/>
<feature type="binding site" evidence="2">
    <location>
        <position position="38"/>
    </location>
    <ligand>
        <name>substrate</name>
    </ligand>
</feature>
<accession>X6NPS7</accession>
<dbReference type="OMA" id="TIENDGR"/>
<dbReference type="GO" id="GO:0005975">
    <property type="term" value="P:carbohydrate metabolic process"/>
    <property type="evidence" value="ECO:0007669"/>
    <property type="project" value="InterPro"/>
</dbReference>
<dbReference type="GO" id="GO:0004649">
    <property type="term" value="F:poly(ADP-ribose) glycohydrolase activity"/>
    <property type="evidence" value="ECO:0007669"/>
    <property type="project" value="InterPro"/>
</dbReference>
<evidence type="ECO:0000313" key="6">
    <source>
        <dbReference type="Proteomes" id="UP000023152"/>
    </source>
</evidence>
<gene>
    <name evidence="5" type="ORF">RFI_09115</name>
</gene>
<dbReference type="GO" id="GO:0008270">
    <property type="term" value="F:zinc ion binding"/>
    <property type="evidence" value="ECO:0007669"/>
    <property type="project" value="InterPro"/>
</dbReference>
<feature type="domain" description="PARG catalytic Macro" evidence="4">
    <location>
        <begin position="16"/>
        <end position="201"/>
    </location>
</feature>
<dbReference type="InterPro" id="IPR046372">
    <property type="entry name" value="PARG_cat_C"/>
</dbReference>
<protein>
    <recommendedName>
        <fullName evidence="4">PARG catalytic Macro domain-containing protein</fullName>
    </recommendedName>
</protein>
<evidence type="ECO:0000313" key="5">
    <source>
        <dbReference type="EMBL" id="ETO28016.1"/>
    </source>
</evidence>
<evidence type="ECO:0000256" key="3">
    <source>
        <dbReference type="SAM" id="MobiDB-lite"/>
    </source>
</evidence>
<dbReference type="OrthoDB" id="1937899at2759"/>
<name>X6NPS7_RETFI</name>
<comment type="caution">
    <text evidence="5">The sequence shown here is derived from an EMBL/GenBank/DDBJ whole genome shotgun (WGS) entry which is preliminary data.</text>
</comment>
<dbReference type="EMBL" id="ASPP01006918">
    <property type="protein sequence ID" value="ETO28016.1"/>
    <property type="molecule type" value="Genomic_DNA"/>
</dbReference>
<feature type="binding site" evidence="2">
    <location>
        <position position="52"/>
    </location>
    <ligand>
        <name>substrate</name>
    </ligand>
</feature>
<dbReference type="InterPro" id="IPR036874">
    <property type="entry name" value="Carbonic_anhydrase_sf"/>
</dbReference>
<feature type="region of interest" description="Disordered" evidence="3">
    <location>
        <begin position="1"/>
        <end position="20"/>
    </location>
</feature>
<sequence length="242" mass="27235">MHESGKMEDHLITSTMRNEEKKEAKETELEHYIVDFANAFIGGGVLYGGNCQEEILFCIYPECLVALLLCAKLEENEVIVIENVERFSNYLGYGDTLQYKELEIKSKSAIVSNIVCMDAMVCFGENGNFINQFESKRMLRELNKAGVGFYLDGSKHIIVTGNWGCGAFGGNVQLKALLQLMTAAINGTTIEYYSLANAKVAKLKNVMEKFVENKYCVCDVWKILCNYDNQSEADLFDFILKA</sequence>
<dbReference type="InterPro" id="IPR007724">
    <property type="entry name" value="Poly_GlycHdrlase"/>
</dbReference>
<feature type="binding site" evidence="2">
    <location>
        <position position="93"/>
    </location>
    <ligand>
        <name>substrate</name>
    </ligand>
</feature>
<feature type="active site" evidence="1">
    <location>
        <position position="54"/>
    </location>
</feature>
<dbReference type="GO" id="GO:0004089">
    <property type="term" value="F:carbonate dehydratase activity"/>
    <property type="evidence" value="ECO:0007669"/>
    <property type="project" value="InterPro"/>
</dbReference>
<dbReference type="GO" id="GO:0005634">
    <property type="term" value="C:nucleus"/>
    <property type="evidence" value="ECO:0007669"/>
    <property type="project" value="TreeGrafter"/>
</dbReference>
<dbReference type="PANTHER" id="PTHR12837">
    <property type="entry name" value="POLY ADP-RIBOSE GLYCOHYDROLASE"/>
    <property type="match status" value="1"/>
</dbReference>
<dbReference type="GO" id="GO:1990966">
    <property type="term" value="P:ATP generation from poly-ADP-D-ribose"/>
    <property type="evidence" value="ECO:0007669"/>
    <property type="project" value="TreeGrafter"/>
</dbReference>
<dbReference type="Pfam" id="PF05028">
    <property type="entry name" value="PARG_cat_C"/>
    <property type="match status" value="1"/>
</dbReference>
<dbReference type="PANTHER" id="PTHR12837:SF0">
    <property type="entry name" value="POLY(ADP-RIBOSE) GLYCOHYDROLASE"/>
    <property type="match status" value="1"/>
</dbReference>
<organism evidence="5 6">
    <name type="scientific">Reticulomyxa filosa</name>
    <dbReference type="NCBI Taxonomy" id="46433"/>
    <lineage>
        <taxon>Eukaryota</taxon>
        <taxon>Sar</taxon>
        <taxon>Rhizaria</taxon>
        <taxon>Retaria</taxon>
        <taxon>Foraminifera</taxon>
        <taxon>Monothalamids</taxon>
        <taxon>Reticulomyxidae</taxon>
        <taxon>Reticulomyxa</taxon>
    </lineage>
</organism>
<reference evidence="5 6" key="1">
    <citation type="journal article" date="2013" name="Curr. Biol.">
        <title>The Genome of the Foraminiferan Reticulomyxa filosa.</title>
        <authorList>
            <person name="Glockner G."/>
            <person name="Hulsmann N."/>
            <person name="Schleicher M."/>
            <person name="Noegel A.A."/>
            <person name="Eichinger L."/>
            <person name="Gallinger C."/>
            <person name="Pawlowski J."/>
            <person name="Sierra R."/>
            <person name="Euteneuer U."/>
            <person name="Pillet L."/>
            <person name="Moustafa A."/>
            <person name="Platzer M."/>
            <person name="Groth M."/>
            <person name="Szafranski K."/>
            <person name="Schliwa M."/>
        </authorList>
    </citation>
    <scope>NUCLEOTIDE SEQUENCE [LARGE SCALE GENOMIC DNA]</scope>
</reference>
<feature type="active site" evidence="1">
    <location>
        <position position="35"/>
    </location>
</feature>
<dbReference type="AlphaFoldDB" id="X6NPS7"/>
<feature type="active site" evidence="1">
    <location>
        <position position="53"/>
    </location>
</feature>
<dbReference type="GO" id="GO:0005737">
    <property type="term" value="C:cytoplasm"/>
    <property type="evidence" value="ECO:0007669"/>
    <property type="project" value="TreeGrafter"/>
</dbReference>
<evidence type="ECO:0000256" key="2">
    <source>
        <dbReference type="PIRSR" id="PIRSR607724-2"/>
    </source>
</evidence>
<dbReference type="GO" id="GO:0006282">
    <property type="term" value="P:regulation of DNA repair"/>
    <property type="evidence" value="ECO:0007669"/>
    <property type="project" value="InterPro"/>
</dbReference>
<dbReference type="Proteomes" id="UP000023152">
    <property type="component" value="Unassembled WGS sequence"/>
</dbReference>
<evidence type="ECO:0000256" key="1">
    <source>
        <dbReference type="PIRSR" id="PIRSR607724-1"/>
    </source>
</evidence>
<evidence type="ECO:0000259" key="4">
    <source>
        <dbReference type="Pfam" id="PF05028"/>
    </source>
</evidence>
<dbReference type="GO" id="GO:0009225">
    <property type="term" value="P:nucleotide-sugar metabolic process"/>
    <property type="evidence" value="ECO:0007669"/>
    <property type="project" value="TreeGrafter"/>
</dbReference>
<keyword evidence="6" id="KW-1185">Reference proteome</keyword>
<dbReference type="SUPFAM" id="SSF53056">
    <property type="entry name" value="beta-carbonic anhydrase, cab"/>
    <property type="match status" value="1"/>
</dbReference>